<evidence type="ECO:0000256" key="5">
    <source>
        <dbReference type="HAMAP-Rule" id="MF_00182"/>
    </source>
</evidence>
<dbReference type="InterPro" id="IPR002376">
    <property type="entry name" value="Formyl_transf_N"/>
</dbReference>
<sequence length="401" mass="41735">MQQFTEDTLAAARAETRGTTPGPGRIIFAGTPEIAATALRTLLRSGAEVAAVLTRPDAPVGRRRKLTPSAVAQVAEDAGIPVIKADTVDAEVTAELTAVEATLGVVVAYGALLPAAALEAPARGWVNLHYSALPLHRGAAPVPHAMLAGQTETAATVFQLERGMDTGPIHGSCHYEIAEATSAGTVLEELTVLGASLLMVLLPDLLAGTSVPQEQVGEPGYAPKLTGDDAFIDPRRPAAELVNRINATIPEPGAWTLNGEHRIKLGVARLYRPEAAPADPASSQASPADAAPPTGEVLVGEVRQLDPEQPGADPVIGFRAGDGVDLVLTSVQPSGKQMLNAIDWYRGLHGQVLLGGDEQERPDQILPEHAETSPTAAAGSPTTTNLPTSPMSTTPMEERTR</sequence>
<comment type="caution">
    <text evidence="9">The sequence shown here is derived from an EMBL/GenBank/DDBJ whole genome shotgun (WGS) entry which is preliminary data.</text>
</comment>
<feature type="domain" description="Formyl transferase C-terminal" evidence="8">
    <location>
        <begin position="224"/>
        <end position="348"/>
    </location>
</feature>
<keyword evidence="10" id="KW-1185">Reference proteome</keyword>
<name>A0A2T0YHQ7_9MICC</name>
<dbReference type="RefSeq" id="WP_106123380.1">
    <property type="nucleotide sequence ID" value="NZ_PVTY01000011.1"/>
</dbReference>
<dbReference type="CDD" id="cd08704">
    <property type="entry name" value="Met_tRNA_FMT_C"/>
    <property type="match status" value="1"/>
</dbReference>
<dbReference type="EMBL" id="PVTY01000011">
    <property type="protein sequence ID" value="PRZ14610.1"/>
    <property type="molecule type" value="Genomic_DNA"/>
</dbReference>
<dbReference type="Pfam" id="PF00551">
    <property type="entry name" value="Formyl_trans_N"/>
    <property type="match status" value="1"/>
</dbReference>
<accession>A0A2T0YHQ7</accession>
<dbReference type="InterPro" id="IPR011034">
    <property type="entry name" value="Formyl_transferase-like_C_sf"/>
</dbReference>
<evidence type="ECO:0000256" key="6">
    <source>
        <dbReference type="SAM" id="MobiDB-lite"/>
    </source>
</evidence>
<comment type="catalytic activity">
    <reaction evidence="5">
        <text>L-methionyl-tRNA(fMet) + (6R)-10-formyltetrahydrofolate = N-formyl-L-methionyl-tRNA(fMet) + (6S)-5,6,7,8-tetrahydrofolate + H(+)</text>
        <dbReference type="Rhea" id="RHEA:24380"/>
        <dbReference type="Rhea" id="RHEA-COMP:9952"/>
        <dbReference type="Rhea" id="RHEA-COMP:9953"/>
        <dbReference type="ChEBI" id="CHEBI:15378"/>
        <dbReference type="ChEBI" id="CHEBI:57453"/>
        <dbReference type="ChEBI" id="CHEBI:78530"/>
        <dbReference type="ChEBI" id="CHEBI:78844"/>
        <dbReference type="ChEBI" id="CHEBI:195366"/>
        <dbReference type="EC" id="2.1.2.9"/>
    </reaction>
</comment>
<gene>
    <name evidence="5" type="primary">fmt</name>
    <name evidence="9" type="ORF">BCL67_11192</name>
</gene>
<dbReference type="CDD" id="cd08646">
    <property type="entry name" value="FMT_core_Met-tRNA-FMT_N"/>
    <property type="match status" value="1"/>
</dbReference>
<dbReference type="GO" id="GO:0005829">
    <property type="term" value="C:cytosol"/>
    <property type="evidence" value="ECO:0007669"/>
    <property type="project" value="TreeGrafter"/>
</dbReference>
<dbReference type="PANTHER" id="PTHR11138:SF5">
    <property type="entry name" value="METHIONYL-TRNA FORMYLTRANSFERASE, MITOCHONDRIAL"/>
    <property type="match status" value="1"/>
</dbReference>
<evidence type="ECO:0000259" key="8">
    <source>
        <dbReference type="Pfam" id="PF02911"/>
    </source>
</evidence>
<feature type="compositionally biased region" description="Basic and acidic residues" evidence="6">
    <location>
        <begin position="360"/>
        <end position="371"/>
    </location>
</feature>
<feature type="domain" description="Formyl transferase N-terminal" evidence="7">
    <location>
        <begin position="26"/>
        <end position="192"/>
    </location>
</feature>
<dbReference type="Gene3D" id="3.40.50.12230">
    <property type="match status" value="1"/>
</dbReference>
<evidence type="ECO:0000256" key="4">
    <source>
        <dbReference type="ARBA" id="ARBA00022917"/>
    </source>
</evidence>
<dbReference type="AlphaFoldDB" id="A0A2T0YHQ7"/>
<dbReference type="SUPFAM" id="SSF53328">
    <property type="entry name" value="Formyltransferase"/>
    <property type="match status" value="1"/>
</dbReference>
<dbReference type="Pfam" id="PF02911">
    <property type="entry name" value="Formyl_trans_C"/>
    <property type="match status" value="1"/>
</dbReference>
<dbReference type="InterPro" id="IPR005793">
    <property type="entry name" value="Formyl_trans_C"/>
</dbReference>
<feature type="compositionally biased region" description="Polar residues" evidence="6">
    <location>
        <begin position="385"/>
        <end position="395"/>
    </location>
</feature>
<dbReference type="InterPro" id="IPR044135">
    <property type="entry name" value="Met-tRNA-FMT_C"/>
</dbReference>
<feature type="region of interest" description="Disordered" evidence="6">
    <location>
        <begin position="360"/>
        <end position="401"/>
    </location>
</feature>
<dbReference type="SUPFAM" id="SSF50486">
    <property type="entry name" value="FMT C-terminal domain-like"/>
    <property type="match status" value="1"/>
</dbReference>
<reference evidence="9 10" key="1">
    <citation type="submission" date="2018-03" db="EMBL/GenBank/DDBJ databases">
        <title>Comparative analysis of microorganisms from saline springs in Andes Mountain Range, Colombia.</title>
        <authorList>
            <person name="Rubin E."/>
        </authorList>
    </citation>
    <scope>NUCLEOTIDE SEQUENCE [LARGE SCALE GENOMIC DNA]</scope>
    <source>
        <strain evidence="9 10">CG 35</strain>
    </source>
</reference>
<dbReference type="InterPro" id="IPR041711">
    <property type="entry name" value="Met-tRNA-FMT_N"/>
</dbReference>
<dbReference type="Proteomes" id="UP000238217">
    <property type="component" value="Unassembled WGS sequence"/>
</dbReference>
<feature type="binding site" evidence="5">
    <location>
        <begin position="131"/>
        <end position="134"/>
    </location>
    <ligand>
        <name>(6S)-5,6,7,8-tetrahydrofolate</name>
        <dbReference type="ChEBI" id="CHEBI:57453"/>
    </ligand>
</feature>
<dbReference type="PANTHER" id="PTHR11138">
    <property type="entry name" value="METHIONYL-TRNA FORMYLTRANSFERASE"/>
    <property type="match status" value="1"/>
</dbReference>
<dbReference type="HAMAP" id="MF_00182">
    <property type="entry name" value="Formyl_trans"/>
    <property type="match status" value="1"/>
</dbReference>
<evidence type="ECO:0000256" key="2">
    <source>
        <dbReference type="ARBA" id="ARBA00012261"/>
    </source>
</evidence>
<proteinExistence type="inferred from homology"/>
<evidence type="ECO:0000313" key="10">
    <source>
        <dbReference type="Proteomes" id="UP000238217"/>
    </source>
</evidence>
<dbReference type="GO" id="GO:0004479">
    <property type="term" value="F:methionyl-tRNA formyltransferase activity"/>
    <property type="evidence" value="ECO:0007669"/>
    <property type="project" value="UniProtKB-UniRule"/>
</dbReference>
<feature type="compositionally biased region" description="Low complexity" evidence="6">
    <location>
        <begin position="372"/>
        <end position="384"/>
    </location>
</feature>
<dbReference type="OrthoDB" id="9802815at2"/>
<comment type="similarity">
    <text evidence="1 5">Belongs to the Fmt family.</text>
</comment>
<evidence type="ECO:0000313" key="9">
    <source>
        <dbReference type="EMBL" id="PRZ14610.1"/>
    </source>
</evidence>
<keyword evidence="3 5" id="KW-0808">Transferase</keyword>
<dbReference type="InterPro" id="IPR005794">
    <property type="entry name" value="Fmt"/>
</dbReference>
<protein>
    <recommendedName>
        <fullName evidence="2 5">Methionyl-tRNA formyltransferase</fullName>
        <ecNumber evidence="2 5">2.1.2.9</ecNumber>
    </recommendedName>
</protein>
<dbReference type="EC" id="2.1.2.9" evidence="2 5"/>
<dbReference type="InterPro" id="IPR036477">
    <property type="entry name" value="Formyl_transf_N_sf"/>
</dbReference>
<organism evidence="9 10">
    <name type="scientific">Nesterenkonia sandarakina</name>
    <dbReference type="NCBI Taxonomy" id="272918"/>
    <lineage>
        <taxon>Bacteria</taxon>
        <taxon>Bacillati</taxon>
        <taxon>Actinomycetota</taxon>
        <taxon>Actinomycetes</taxon>
        <taxon>Micrococcales</taxon>
        <taxon>Micrococcaceae</taxon>
        <taxon>Nesterenkonia</taxon>
    </lineage>
</organism>
<comment type="function">
    <text evidence="5">Attaches a formyl group to the free amino group of methionyl-tRNA(fMet). The formyl group appears to play a dual role in the initiator identity of N-formylmethionyl-tRNA by promoting its recognition by IF2 and preventing the misappropriation of this tRNA by the elongation apparatus.</text>
</comment>
<evidence type="ECO:0000256" key="3">
    <source>
        <dbReference type="ARBA" id="ARBA00022679"/>
    </source>
</evidence>
<evidence type="ECO:0000259" key="7">
    <source>
        <dbReference type="Pfam" id="PF00551"/>
    </source>
</evidence>
<evidence type="ECO:0000256" key="1">
    <source>
        <dbReference type="ARBA" id="ARBA00010699"/>
    </source>
</evidence>
<keyword evidence="4 5" id="KW-0648">Protein biosynthesis</keyword>